<dbReference type="EMBL" id="CAXKWB010019614">
    <property type="protein sequence ID" value="CAL4122149.1"/>
    <property type="molecule type" value="Genomic_DNA"/>
</dbReference>
<evidence type="ECO:0000313" key="3">
    <source>
        <dbReference type="Proteomes" id="UP001497623"/>
    </source>
</evidence>
<name>A0AAV2RE19_MEGNR</name>
<protein>
    <submittedName>
        <fullName evidence="2">Uncharacterized protein</fullName>
    </submittedName>
</protein>
<reference evidence="2 3" key="1">
    <citation type="submission" date="2024-05" db="EMBL/GenBank/DDBJ databases">
        <authorList>
            <person name="Wallberg A."/>
        </authorList>
    </citation>
    <scope>NUCLEOTIDE SEQUENCE [LARGE SCALE GENOMIC DNA]</scope>
</reference>
<dbReference type="Proteomes" id="UP001497623">
    <property type="component" value="Unassembled WGS sequence"/>
</dbReference>
<keyword evidence="3" id="KW-1185">Reference proteome</keyword>
<comment type="caution">
    <text evidence="2">The sequence shown here is derived from an EMBL/GenBank/DDBJ whole genome shotgun (WGS) entry which is preliminary data.</text>
</comment>
<feature type="compositionally biased region" description="Basic and acidic residues" evidence="1">
    <location>
        <begin position="46"/>
        <end position="68"/>
    </location>
</feature>
<evidence type="ECO:0000313" key="2">
    <source>
        <dbReference type="EMBL" id="CAL4122149.1"/>
    </source>
</evidence>
<feature type="region of interest" description="Disordered" evidence="1">
    <location>
        <begin position="196"/>
        <end position="254"/>
    </location>
</feature>
<sequence length="283" mass="30264">MMQMSPTTQLPPTPGSVGSRSSTGGGRTPPSHSPPPTHHTTWPFDDQVKQGSDGEEHVSDMDQDEHSSRGGGGGRESPLRTPGGCSLVEGEDILAKLKQQVNAASLFNHARENLNSPPRTTSPTNNNNNSNGHNLYDRLHSLLQVKMKKEDGSGDEDSRDLVLRAEALQRHRETLLTSPQVLMNAMRGGGLPTMVPPGGPHFLGLLPTPAKPPTPGSAGSRESSSGGGGARTPSHTPELHQGHQSWGFDDHFKQVGNSVGNTSITSFQDQIKQVRKVLMDSVY</sequence>
<gene>
    <name evidence="2" type="ORF">MNOR_LOCUS22871</name>
</gene>
<feature type="region of interest" description="Disordered" evidence="1">
    <location>
        <begin position="112"/>
        <end position="134"/>
    </location>
</feature>
<dbReference type="AlphaFoldDB" id="A0AAV2RE19"/>
<accession>A0AAV2RE19</accession>
<evidence type="ECO:0000256" key="1">
    <source>
        <dbReference type="SAM" id="MobiDB-lite"/>
    </source>
</evidence>
<proteinExistence type="predicted"/>
<feature type="compositionally biased region" description="Low complexity" evidence="1">
    <location>
        <begin position="113"/>
        <end position="131"/>
    </location>
</feature>
<feature type="region of interest" description="Disordered" evidence="1">
    <location>
        <begin position="1"/>
        <end position="85"/>
    </location>
</feature>
<organism evidence="2 3">
    <name type="scientific">Meganyctiphanes norvegica</name>
    <name type="common">Northern krill</name>
    <name type="synonym">Thysanopoda norvegica</name>
    <dbReference type="NCBI Taxonomy" id="48144"/>
    <lineage>
        <taxon>Eukaryota</taxon>
        <taxon>Metazoa</taxon>
        <taxon>Ecdysozoa</taxon>
        <taxon>Arthropoda</taxon>
        <taxon>Crustacea</taxon>
        <taxon>Multicrustacea</taxon>
        <taxon>Malacostraca</taxon>
        <taxon>Eumalacostraca</taxon>
        <taxon>Eucarida</taxon>
        <taxon>Euphausiacea</taxon>
        <taxon>Euphausiidae</taxon>
        <taxon>Meganyctiphanes</taxon>
    </lineage>
</organism>